<name>A0A4Y2KTQ5_ARAVE</name>
<evidence type="ECO:0000313" key="1">
    <source>
        <dbReference type="EMBL" id="GBN05572.1"/>
    </source>
</evidence>
<gene>
    <name evidence="1" type="ORF">AVEN_124611_1</name>
</gene>
<evidence type="ECO:0000313" key="2">
    <source>
        <dbReference type="Proteomes" id="UP000499080"/>
    </source>
</evidence>
<keyword evidence="2" id="KW-1185">Reference proteome</keyword>
<accession>A0A4Y2KTQ5</accession>
<comment type="caution">
    <text evidence="1">The sequence shown here is derived from an EMBL/GenBank/DDBJ whole genome shotgun (WGS) entry which is preliminary data.</text>
</comment>
<dbReference type="AlphaFoldDB" id="A0A4Y2KTQ5"/>
<sequence>MRSVPAQPEDLPLGPISEKVQIRRSDHLGKKSLWKALQQTILGSLELPNLADGVLYRKWRVMMEVAGTTPPEKQDSRSSYERLMTAREAILEL</sequence>
<proteinExistence type="predicted"/>
<dbReference type="Proteomes" id="UP000499080">
    <property type="component" value="Unassembled WGS sequence"/>
</dbReference>
<dbReference type="EMBL" id="BGPR01004980">
    <property type="protein sequence ID" value="GBN05572.1"/>
    <property type="molecule type" value="Genomic_DNA"/>
</dbReference>
<protein>
    <submittedName>
        <fullName evidence="1">Uncharacterized protein</fullName>
    </submittedName>
</protein>
<reference evidence="1 2" key="1">
    <citation type="journal article" date="2019" name="Sci. Rep.">
        <title>Orb-weaving spider Araneus ventricosus genome elucidates the spidroin gene catalogue.</title>
        <authorList>
            <person name="Kono N."/>
            <person name="Nakamura H."/>
            <person name="Ohtoshi R."/>
            <person name="Moran D.A.P."/>
            <person name="Shinohara A."/>
            <person name="Yoshida Y."/>
            <person name="Fujiwara M."/>
            <person name="Mori M."/>
            <person name="Tomita M."/>
            <person name="Arakawa K."/>
        </authorList>
    </citation>
    <scope>NUCLEOTIDE SEQUENCE [LARGE SCALE GENOMIC DNA]</scope>
</reference>
<organism evidence="1 2">
    <name type="scientific">Araneus ventricosus</name>
    <name type="common">Orbweaver spider</name>
    <name type="synonym">Epeira ventricosa</name>
    <dbReference type="NCBI Taxonomy" id="182803"/>
    <lineage>
        <taxon>Eukaryota</taxon>
        <taxon>Metazoa</taxon>
        <taxon>Ecdysozoa</taxon>
        <taxon>Arthropoda</taxon>
        <taxon>Chelicerata</taxon>
        <taxon>Arachnida</taxon>
        <taxon>Araneae</taxon>
        <taxon>Araneomorphae</taxon>
        <taxon>Entelegynae</taxon>
        <taxon>Araneoidea</taxon>
        <taxon>Araneidae</taxon>
        <taxon>Araneus</taxon>
    </lineage>
</organism>